<dbReference type="Pfam" id="PF00757">
    <property type="entry name" value="Furin-like"/>
    <property type="match status" value="1"/>
</dbReference>
<dbReference type="InterPro" id="IPR006211">
    <property type="entry name" value="Furin-like_Cys-rich_dom"/>
</dbReference>
<evidence type="ECO:0000256" key="18">
    <source>
        <dbReference type="ARBA" id="ARBA00023180"/>
    </source>
</evidence>
<keyword evidence="4" id="KW-0808">Transferase</keyword>
<keyword evidence="11" id="KW-0418">Kinase</keyword>
<evidence type="ECO:0000256" key="8">
    <source>
        <dbReference type="ARBA" id="ARBA00022729"/>
    </source>
</evidence>
<reference evidence="26" key="1">
    <citation type="submission" date="2020-05" db="UniProtKB">
        <authorList>
            <consortium name="EnsemblMetazoa"/>
        </authorList>
    </citation>
    <scope>IDENTIFICATION</scope>
    <source>
        <strain evidence="26">TTRI</strain>
    </source>
</reference>
<dbReference type="SMART" id="SM00261">
    <property type="entry name" value="FU"/>
    <property type="match status" value="1"/>
</dbReference>
<evidence type="ECO:0000256" key="15">
    <source>
        <dbReference type="ARBA" id="ARBA00023137"/>
    </source>
</evidence>
<evidence type="ECO:0000256" key="14">
    <source>
        <dbReference type="ARBA" id="ARBA00023136"/>
    </source>
</evidence>
<dbReference type="GO" id="GO:0051897">
    <property type="term" value="P:positive regulation of phosphatidylinositol 3-kinase/protein kinase B signal transduction"/>
    <property type="evidence" value="ECO:0007669"/>
    <property type="project" value="TreeGrafter"/>
</dbReference>
<dbReference type="InterPro" id="IPR009030">
    <property type="entry name" value="Growth_fac_rcpt_cys_sf"/>
</dbReference>
<feature type="region of interest" description="Disordered" evidence="23">
    <location>
        <begin position="2210"/>
        <end position="2329"/>
    </location>
</feature>
<dbReference type="PROSITE" id="PS00239">
    <property type="entry name" value="RECEPTOR_TYR_KIN_II"/>
    <property type="match status" value="1"/>
</dbReference>
<comment type="subcellular location">
    <subcellularLocation>
        <location evidence="2">Membrane</location>
        <topology evidence="2">Single-pass type I membrane protein</topology>
    </subcellularLocation>
</comment>
<dbReference type="PROSITE" id="PS50853">
    <property type="entry name" value="FN3"/>
    <property type="match status" value="1"/>
</dbReference>
<dbReference type="InterPro" id="IPR002011">
    <property type="entry name" value="Tyr_kinase_rcpt_2_CS"/>
</dbReference>
<dbReference type="SUPFAM" id="SSF57184">
    <property type="entry name" value="Growth factor receptor domain"/>
    <property type="match status" value="1"/>
</dbReference>
<evidence type="ECO:0000256" key="9">
    <source>
        <dbReference type="ARBA" id="ARBA00022737"/>
    </source>
</evidence>
<keyword evidence="15" id="KW-0829">Tyrosine-protein kinase</keyword>
<dbReference type="GO" id="GO:0046872">
    <property type="term" value="F:metal ion binding"/>
    <property type="evidence" value="ECO:0007669"/>
    <property type="project" value="UniProtKB-KW"/>
</dbReference>
<dbReference type="FunFam" id="3.30.200.20:FF:000026">
    <property type="entry name" value="Tyrosine-protein kinase receptor"/>
    <property type="match status" value="1"/>
</dbReference>
<dbReference type="GO" id="GO:0042593">
    <property type="term" value="P:glucose homeostasis"/>
    <property type="evidence" value="ECO:0007669"/>
    <property type="project" value="TreeGrafter"/>
</dbReference>
<dbReference type="PROSITE" id="PS50011">
    <property type="entry name" value="PROTEIN_KINASE_DOM"/>
    <property type="match status" value="1"/>
</dbReference>
<feature type="region of interest" description="Disordered" evidence="23">
    <location>
        <begin position="1953"/>
        <end position="1981"/>
    </location>
</feature>
<dbReference type="Gene3D" id="2.10.220.10">
    <property type="entry name" value="Hormone Receptor, Insulin-like Growth Factor Receptor 1, Chain A, domain 2"/>
    <property type="match status" value="1"/>
</dbReference>
<feature type="compositionally biased region" description="Low complexity" evidence="23">
    <location>
        <begin position="1965"/>
        <end position="1981"/>
    </location>
</feature>
<dbReference type="GO" id="GO:0005899">
    <property type="term" value="C:insulin receptor complex"/>
    <property type="evidence" value="ECO:0007669"/>
    <property type="project" value="TreeGrafter"/>
</dbReference>
<evidence type="ECO:0000313" key="27">
    <source>
        <dbReference type="Proteomes" id="UP000078200"/>
    </source>
</evidence>
<dbReference type="InterPro" id="IPR017441">
    <property type="entry name" value="Protein_kinase_ATP_BS"/>
</dbReference>
<keyword evidence="3 22" id="KW-0597">Phosphoprotein</keyword>
<dbReference type="Gene3D" id="1.10.510.10">
    <property type="entry name" value="Transferase(Phosphotransferase) domain 1"/>
    <property type="match status" value="1"/>
</dbReference>
<dbReference type="InterPro" id="IPR008266">
    <property type="entry name" value="Tyr_kinase_AS"/>
</dbReference>
<dbReference type="InterPro" id="IPR001245">
    <property type="entry name" value="Ser-Thr/Tyr_kinase_cat_dom"/>
</dbReference>
<evidence type="ECO:0000256" key="2">
    <source>
        <dbReference type="ARBA" id="ARBA00004479"/>
    </source>
</evidence>
<dbReference type="PROSITE" id="PS00107">
    <property type="entry name" value="PROTEIN_KINASE_ATP"/>
    <property type="match status" value="1"/>
</dbReference>
<dbReference type="Proteomes" id="UP000078200">
    <property type="component" value="Unassembled WGS sequence"/>
</dbReference>
<keyword evidence="5" id="KW-0165">Cleavage on pair of basic residues</keyword>
<dbReference type="InterPro" id="IPR000494">
    <property type="entry name" value="Rcpt_L-dom"/>
</dbReference>
<feature type="domain" description="Fibronectin type-III" evidence="25">
    <location>
        <begin position="1260"/>
        <end position="1360"/>
    </location>
</feature>
<dbReference type="GO" id="GO:0007399">
    <property type="term" value="P:nervous system development"/>
    <property type="evidence" value="ECO:0007669"/>
    <property type="project" value="UniProtKB-ARBA"/>
</dbReference>
<dbReference type="GO" id="GO:0043560">
    <property type="term" value="F:insulin receptor substrate binding"/>
    <property type="evidence" value="ECO:0007669"/>
    <property type="project" value="TreeGrafter"/>
</dbReference>
<dbReference type="SUPFAM" id="SSF56112">
    <property type="entry name" value="Protein kinase-like (PK-like)"/>
    <property type="match status" value="1"/>
</dbReference>
<feature type="compositionally biased region" description="Low complexity" evidence="23">
    <location>
        <begin position="2016"/>
        <end position="2027"/>
    </location>
</feature>
<keyword evidence="9" id="KW-0677">Repeat</keyword>
<feature type="domain" description="Protein kinase" evidence="24">
    <location>
        <begin position="1427"/>
        <end position="1711"/>
    </location>
</feature>
<keyword evidence="27" id="KW-1185">Reference proteome</keyword>
<dbReference type="SMART" id="SM00060">
    <property type="entry name" value="FN3"/>
    <property type="match status" value="2"/>
</dbReference>
<dbReference type="InterPro" id="IPR006212">
    <property type="entry name" value="Furin_repeat"/>
</dbReference>
<keyword evidence="17 22" id="KW-0675">Receptor</keyword>
<evidence type="ECO:0000256" key="6">
    <source>
        <dbReference type="ARBA" id="ARBA00022692"/>
    </source>
</evidence>
<evidence type="ECO:0000259" key="25">
    <source>
        <dbReference type="PROSITE" id="PS50853"/>
    </source>
</evidence>
<accession>A0A1A9UWD9</accession>
<evidence type="ECO:0000256" key="19">
    <source>
        <dbReference type="ARBA" id="ARBA00023211"/>
    </source>
</evidence>
<dbReference type="STRING" id="7395.A0A1A9UWD9"/>
<evidence type="ECO:0000256" key="23">
    <source>
        <dbReference type="SAM" id="MobiDB-lite"/>
    </source>
</evidence>
<dbReference type="EC" id="2.7.10.1" evidence="22"/>
<keyword evidence="13" id="KW-1133">Transmembrane helix</keyword>
<dbReference type="InterPro" id="IPR000719">
    <property type="entry name" value="Prot_kinase_dom"/>
</dbReference>
<sequence>MRINLHTSLNSHVFENKKAKNGYYNGVKYLRNVKTMAFIANVCNCMDIDIGPIVNNLMVKKRKLYLYKRFKMNKIDETINTGANNEYETNATNQTSIITFPSQIKSELTVVVDEQAESNDTSPYCKRTVNPCNMCGSITCKYRKQQQQQQQQQQQHHGIFTAKNTHTYAYCNTSKAKQINCSCKHNCRRKSLSYELSQTETSTEVDEQHQEMNSPWNHPYSDVTANKTNFQQPAPHTLLTTFHYSTCRPQFLSRTSPSPSLTPLSIECGSKENLSLQIKHKRPLGHDFSSSSKSTLKKLIFLDERQTMTTTGSQFRITALSEMLKHLNSAITSLACSGFNQKFAKQKLLKLDTKCYHLQRPQRKRSPATLGTQILHRRLTNATILNMVLMGLWFLALLSPSTHALASLETSLQTSPVAFTARSETTSPPVRLSRTETVCKSLDIRNTPSEFRQLENCTVIEGFLLITLVTTHTTSEFTETYPLLTEVTEFIIVYQVQNLRSLAQIFPNLSVIRGRNLFEGYALIVYSNMHLEELGLSKLTTISRGGVRIEKNVMLCFVKTIDWSQIVSNTTDIVIENNRDTIECPLCPGDQKSSLSDNTVNELVCKEHHGSRNCWNSNTCQKICPERCRHNCLDENTCCNDSCLGGCSSDNFNECIICRNFSIYNNTCIDKCPENYYSYLDRRCLTAESCTRIGTKYENNKPETLVPYNGRCSTRCPEGYSKINLTCTECGDKCLKKCVGGQIDSVARAKEYHGCTHIIDEGLTIIIKRGGHLEYGLASIEVITTYLKVQGTYGMLNLRFFKNLKTIKGERLVEDKYAFYVLENTDMESIWATNQTVRIEAGTVYFHFNPKLCLTEIETLLPMLKNQTKFDKNEVSEDSNGSRGNTTFLNVTLTTIKSQIAIVEILNPMKFEDERTFIGYQYLHIEDNFGNATKHGFRPCDDGWTISLPTKETRYFFLNLKPFTQYAYYVKTMTISTERRNAQSPVQRFITKSDQPKFVNKLQAYPNSSSEIVMTWLPPTSANGKLKKYKIRAVLVQRIQNSESRNYCKDPLKEIKIENPKIESPRTEKPPISEDCKCPKPKDSVYDDENADANIHASIELENTLQNFIYVKKTNDSVPIESADIAENNESDMTRRRRRNIEGTPNDSFLLRHIRDIPIDEYNRTVRSALIEPKQEKHNIPSNITRKDEDDLYYEVIAISVNATTTDYVFKTLKHFSWYMIGVEACREPEEGASPNECSMEVKTLVRTLMLDDVDKVEKLRADLEPTNSSRSSIRLFWERPARPNGAVVSYTIMYELQTQDAVEEKKCITEVDYTELDYQHNGYVLTGLFTGNYSIRIRTNSLAGEGKFSRTIYIYIPPTTPSPALIAGICVALLTLLSLIGGTIYFLVRKRFLTPPSDLKMFPTVNPYYISLQYIPDEWEVARDRVIQLNPLGQGSFGMVYEGILKGYNNSAEDTPCAVKTVNENATDRERMNFLNEASVMKQFDTYHVVRLLGVCSRGQPALVIMELMKNGDLKSYLRAHRPDERDEFGMTLAERGLPSQPPPLSRIYQMAIEIADGMAYLSAKKFVHRDLAARNCMVAADLTVKIGDFGMTRDIYETDYYRKGTKGLLPVRWMPPESLRDGVYSSASDVFSYGVVLWEMSTLASQPYQGLSNDQVLRYVIEGGVMERPENCPDKLYSLMQKCWHHRPTARPTFMEIIRYLADLADPHFREVSFYHSEEGQQVLAKEIAERNQRSGDVFEEPENDMEDVTTPLRMEEYGGFQLAEENDSSGENQVESPITMNIDPPHSPCSLGSAIVVSSTPDVQSKNSLILSQNLHHNQVLSSLPSTSSGLARANSQLQSHIHPQRQLYPSSQRRFLHGIVRGTVDDVDAYVQPDYEENEERGRIGTDERGYELYDPSPNYREQVSCHAGDDEEDNFAIPSAGQNLLLGSRERQILPRIMPLSSSVPDDVIGQPTASSLHPSTASAASSNTSSKATTTGKYSNLKAVADSLGNSLMPTLLRKNIRFFNHKRSGSNVSHNSSSSNPCAPISGAGDGSSSNLTRGGRGKSMSGQNLGTIESGGSGSAGSFCSNPRFFTPAASISENPNYRRLNESSSVEGGGDSTKMKPKLPSTSTFTISSNPNYQILDESLNSSGTSSANPNYQLQTCPITTTSQTSENANYVIMSEPQQNEGIGNTVNVSENPNYQMMGPSLALATTATDIQATQPERDRLDKFSCSPSSSSSPHESEEDFETTEGMKMDRIPLSRRSSNSQSQHKRSSDRSRSSSGHSHATTPTNTPSTSTGAHGTQLRLIPTSTFSLKEKWLKQQQQQQSSPPPPPNGFVGREA</sequence>
<keyword evidence="14" id="KW-0472">Membrane</keyword>
<protein>
    <recommendedName>
        <fullName evidence="22">Tyrosine-protein kinase receptor</fullName>
        <ecNumber evidence="22">2.7.10.1</ecNumber>
    </recommendedName>
</protein>
<evidence type="ECO:0000256" key="21">
    <source>
        <dbReference type="PROSITE-ProRule" id="PRU10141"/>
    </source>
</evidence>
<comment type="similarity">
    <text evidence="22">Belongs to the protein kinase superfamily. Tyr protein kinase family. Insulin receptor subfamily.</text>
</comment>
<evidence type="ECO:0000259" key="24">
    <source>
        <dbReference type="PROSITE" id="PS50011"/>
    </source>
</evidence>
<comment type="catalytic activity">
    <reaction evidence="20 22">
        <text>L-tyrosyl-[protein] + ATP = O-phospho-L-tyrosyl-[protein] + ADP + H(+)</text>
        <dbReference type="Rhea" id="RHEA:10596"/>
        <dbReference type="Rhea" id="RHEA-COMP:10136"/>
        <dbReference type="Rhea" id="RHEA-COMP:20101"/>
        <dbReference type="ChEBI" id="CHEBI:15378"/>
        <dbReference type="ChEBI" id="CHEBI:30616"/>
        <dbReference type="ChEBI" id="CHEBI:46858"/>
        <dbReference type="ChEBI" id="CHEBI:61978"/>
        <dbReference type="ChEBI" id="CHEBI:456216"/>
        <dbReference type="EC" id="2.7.10.1"/>
    </reaction>
</comment>
<dbReference type="SMART" id="SM00219">
    <property type="entry name" value="TyrKc"/>
    <property type="match status" value="1"/>
</dbReference>
<dbReference type="Gene3D" id="3.80.20.20">
    <property type="entry name" value="Receptor L-domain"/>
    <property type="match status" value="2"/>
</dbReference>
<dbReference type="GO" id="GO:0009653">
    <property type="term" value="P:anatomical structure morphogenesis"/>
    <property type="evidence" value="ECO:0007669"/>
    <property type="project" value="UniProtKB-ARBA"/>
</dbReference>
<keyword evidence="8" id="KW-0732">Signal</keyword>
<dbReference type="Pfam" id="PF07714">
    <property type="entry name" value="PK_Tyr_Ser-Thr"/>
    <property type="match status" value="1"/>
</dbReference>
<evidence type="ECO:0000256" key="4">
    <source>
        <dbReference type="ARBA" id="ARBA00022679"/>
    </source>
</evidence>
<keyword evidence="19" id="KW-0464">Manganese</keyword>
<dbReference type="CDD" id="cd00064">
    <property type="entry name" value="FU"/>
    <property type="match status" value="1"/>
</dbReference>
<dbReference type="Gene3D" id="2.60.40.10">
    <property type="entry name" value="Immunoglobulins"/>
    <property type="match status" value="3"/>
</dbReference>
<dbReference type="InterPro" id="IPR003961">
    <property type="entry name" value="FN3_dom"/>
</dbReference>
<dbReference type="PANTHER" id="PTHR24416:SF525">
    <property type="entry name" value="INSULIN-LIKE RECEPTOR"/>
    <property type="match status" value="1"/>
</dbReference>
<dbReference type="PANTHER" id="PTHR24416">
    <property type="entry name" value="TYROSINE-PROTEIN KINASE RECEPTOR"/>
    <property type="match status" value="1"/>
</dbReference>
<feature type="region of interest" description="Disordered" evidence="23">
    <location>
        <begin position="2015"/>
        <end position="2068"/>
    </location>
</feature>
<evidence type="ECO:0000256" key="5">
    <source>
        <dbReference type="ARBA" id="ARBA00022685"/>
    </source>
</evidence>
<feature type="region of interest" description="Disordered" evidence="23">
    <location>
        <begin position="2088"/>
        <end position="2116"/>
    </location>
</feature>
<dbReference type="PROSITE" id="PS00109">
    <property type="entry name" value="PROTEIN_KINASE_TYR"/>
    <property type="match status" value="1"/>
</dbReference>
<dbReference type="PRINTS" id="PR00109">
    <property type="entry name" value="TYRKINASE"/>
</dbReference>
<dbReference type="CDD" id="cd05032">
    <property type="entry name" value="PTKc_InsR_like"/>
    <property type="match status" value="1"/>
</dbReference>
<dbReference type="InterPro" id="IPR036116">
    <property type="entry name" value="FN3_sf"/>
</dbReference>
<keyword evidence="16" id="KW-1015">Disulfide bond</keyword>
<dbReference type="InterPro" id="IPR036941">
    <property type="entry name" value="Rcpt_L-dom_sf"/>
</dbReference>
<evidence type="ECO:0000256" key="7">
    <source>
        <dbReference type="ARBA" id="ARBA00022723"/>
    </source>
</evidence>
<dbReference type="GO" id="GO:0030154">
    <property type="term" value="P:cell differentiation"/>
    <property type="evidence" value="ECO:0007669"/>
    <property type="project" value="UniProtKB-ARBA"/>
</dbReference>
<evidence type="ECO:0000256" key="3">
    <source>
        <dbReference type="ARBA" id="ARBA00022553"/>
    </source>
</evidence>
<feature type="compositionally biased region" description="Low complexity" evidence="23">
    <location>
        <begin position="2218"/>
        <end position="2227"/>
    </location>
</feature>
<dbReference type="SUPFAM" id="SSF52058">
    <property type="entry name" value="L domain-like"/>
    <property type="match status" value="2"/>
</dbReference>
<evidence type="ECO:0000256" key="20">
    <source>
        <dbReference type="ARBA" id="ARBA00051243"/>
    </source>
</evidence>
<name>A0A1A9UWD9_GLOAU</name>
<dbReference type="InterPro" id="IPR050122">
    <property type="entry name" value="RTK"/>
</dbReference>
<keyword evidence="12 21" id="KW-0067">ATP-binding</keyword>
<evidence type="ECO:0000256" key="16">
    <source>
        <dbReference type="ARBA" id="ARBA00023157"/>
    </source>
</evidence>
<feature type="binding site" evidence="21">
    <location>
        <position position="1461"/>
    </location>
    <ligand>
        <name>ATP</name>
        <dbReference type="ChEBI" id="CHEBI:30616"/>
    </ligand>
</feature>
<dbReference type="SUPFAM" id="SSF49265">
    <property type="entry name" value="Fibronectin type III"/>
    <property type="match status" value="3"/>
</dbReference>
<comment type="cofactor">
    <cofactor evidence="1">
        <name>Mn(2+)</name>
        <dbReference type="ChEBI" id="CHEBI:29035"/>
    </cofactor>
</comment>
<dbReference type="InterPro" id="IPR011009">
    <property type="entry name" value="Kinase-like_dom_sf"/>
</dbReference>
<evidence type="ECO:0000256" key="22">
    <source>
        <dbReference type="RuleBase" id="RU000312"/>
    </source>
</evidence>
<evidence type="ECO:0000313" key="26">
    <source>
        <dbReference type="EnsemblMetazoa" id="GAUT017973-PA"/>
    </source>
</evidence>
<evidence type="ECO:0000256" key="1">
    <source>
        <dbReference type="ARBA" id="ARBA00001936"/>
    </source>
</evidence>
<keyword evidence="6 22" id="KW-0812">Transmembrane</keyword>
<dbReference type="VEuPathDB" id="VectorBase:GAUT017973"/>
<evidence type="ECO:0000256" key="17">
    <source>
        <dbReference type="ARBA" id="ARBA00023170"/>
    </source>
</evidence>
<dbReference type="Pfam" id="PF01030">
    <property type="entry name" value="Recep_L_domain"/>
    <property type="match status" value="2"/>
</dbReference>
<dbReference type="InterPro" id="IPR013783">
    <property type="entry name" value="Ig-like_fold"/>
</dbReference>
<dbReference type="Gene3D" id="3.30.200.20">
    <property type="entry name" value="Phosphorylase Kinase, domain 1"/>
    <property type="match status" value="1"/>
</dbReference>
<feature type="compositionally biased region" description="Low complexity" evidence="23">
    <location>
        <begin position="2267"/>
        <end position="2285"/>
    </location>
</feature>
<evidence type="ECO:0000256" key="13">
    <source>
        <dbReference type="ARBA" id="ARBA00022989"/>
    </source>
</evidence>
<evidence type="ECO:0000256" key="10">
    <source>
        <dbReference type="ARBA" id="ARBA00022741"/>
    </source>
</evidence>
<keyword evidence="10 21" id="KW-0547">Nucleotide-binding</keyword>
<dbReference type="GO" id="GO:0005009">
    <property type="term" value="F:insulin receptor activity"/>
    <property type="evidence" value="ECO:0007669"/>
    <property type="project" value="TreeGrafter"/>
</dbReference>
<dbReference type="GO" id="GO:0030424">
    <property type="term" value="C:axon"/>
    <property type="evidence" value="ECO:0007669"/>
    <property type="project" value="TreeGrafter"/>
</dbReference>
<dbReference type="EnsemblMetazoa" id="GAUT017973-RA">
    <property type="protein sequence ID" value="GAUT017973-PA"/>
    <property type="gene ID" value="GAUT017973"/>
</dbReference>
<evidence type="ECO:0000256" key="12">
    <source>
        <dbReference type="ARBA" id="ARBA00022840"/>
    </source>
</evidence>
<keyword evidence="18" id="KW-0325">Glycoprotein</keyword>
<keyword evidence="7" id="KW-0479">Metal-binding</keyword>
<evidence type="ECO:0000256" key="11">
    <source>
        <dbReference type="ARBA" id="ARBA00022777"/>
    </source>
</evidence>
<organism evidence="26 27">
    <name type="scientific">Glossina austeni</name>
    <name type="common">Savannah tsetse fly</name>
    <dbReference type="NCBI Taxonomy" id="7395"/>
    <lineage>
        <taxon>Eukaryota</taxon>
        <taxon>Metazoa</taxon>
        <taxon>Ecdysozoa</taxon>
        <taxon>Arthropoda</taxon>
        <taxon>Hexapoda</taxon>
        <taxon>Insecta</taxon>
        <taxon>Pterygota</taxon>
        <taxon>Neoptera</taxon>
        <taxon>Endopterygota</taxon>
        <taxon>Diptera</taxon>
        <taxon>Brachycera</taxon>
        <taxon>Muscomorpha</taxon>
        <taxon>Hippoboscoidea</taxon>
        <taxon>Glossinidae</taxon>
        <taxon>Glossina</taxon>
    </lineage>
</organism>
<dbReference type="FunFam" id="1.10.510.10:FF:000528">
    <property type="entry name" value="Tyrosine-protein kinase receptor"/>
    <property type="match status" value="1"/>
</dbReference>
<dbReference type="GO" id="GO:0043410">
    <property type="term" value="P:positive regulation of MAPK cascade"/>
    <property type="evidence" value="ECO:0007669"/>
    <property type="project" value="TreeGrafter"/>
</dbReference>
<proteinExistence type="inferred from homology"/>
<dbReference type="CDD" id="cd00063">
    <property type="entry name" value="FN3"/>
    <property type="match status" value="1"/>
</dbReference>
<dbReference type="InterPro" id="IPR020635">
    <property type="entry name" value="Tyr_kinase_cat_dom"/>
</dbReference>
<dbReference type="GO" id="GO:0005524">
    <property type="term" value="F:ATP binding"/>
    <property type="evidence" value="ECO:0007669"/>
    <property type="project" value="UniProtKB-UniRule"/>
</dbReference>